<dbReference type="GO" id="GO:0050178">
    <property type="term" value="F:phenylpyruvate tautomerase activity"/>
    <property type="evidence" value="ECO:0007669"/>
    <property type="project" value="TreeGrafter"/>
</dbReference>
<dbReference type="GO" id="GO:0005615">
    <property type="term" value="C:extracellular space"/>
    <property type="evidence" value="ECO:0007669"/>
    <property type="project" value="TreeGrafter"/>
</dbReference>
<reference evidence="2" key="1">
    <citation type="submission" date="2020-12" db="EMBL/GenBank/DDBJ databases">
        <title>Clostridium thailandense sp. nov., a novel acetogenic bacterium isolated from peat land soil in Thailand.</title>
        <authorList>
            <person name="Chaikitkaew S."/>
            <person name="Birkeland N.K."/>
        </authorList>
    </citation>
    <scope>NUCLEOTIDE SEQUENCE</scope>
    <source>
        <strain evidence="2">PL3</strain>
    </source>
</reference>
<dbReference type="PANTHER" id="PTHR11954">
    <property type="entry name" value="D-DOPACHROME DECARBOXYLASE"/>
    <property type="match status" value="1"/>
</dbReference>
<evidence type="ECO:0000313" key="2">
    <source>
        <dbReference type="EMBL" id="MBV7273923.1"/>
    </source>
</evidence>
<evidence type="ECO:0000313" key="3">
    <source>
        <dbReference type="Proteomes" id="UP000694308"/>
    </source>
</evidence>
<organism evidence="2 3">
    <name type="scientific">Clostridium thailandense</name>
    <dbReference type="NCBI Taxonomy" id="2794346"/>
    <lineage>
        <taxon>Bacteria</taxon>
        <taxon>Bacillati</taxon>
        <taxon>Bacillota</taxon>
        <taxon>Clostridia</taxon>
        <taxon>Eubacteriales</taxon>
        <taxon>Clostridiaceae</taxon>
        <taxon>Clostridium</taxon>
    </lineage>
</organism>
<dbReference type="Proteomes" id="UP000694308">
    <property type="component" value="Unassembled WGS sequence"/>
</dbReference>
<sequence length="114" mass="13226">MPYINSTLSVKLTDEKREAIKARLGEIIAEIPGKSEQWLMVGFKEEHCLYFRGEKKDKAAFVEVKIFGTADRKYKESITAKICDLLEEELSIPKDNIYIIFDEVKDWGWNGSMF</sequence>
<dbReference type="InterPro" id="IPR001398">
    <property type="entry name" value="Macrophage_inhib_fac"/>
</dbReference>
<name>A0A949TWR2_9CLOT</name>
<comment type="caution">
    <text evidence="2">The sequence shown here is derived from an EMBL/GenBank/DDBJ whole genome shotgun (WGS) entry which is preliminary data.</text>
</comment>
<keyword evidence="3" id="KW-1185">Reference proteome</keyword>
<dbReference type="RefSeq" id="WP_218320992.1">
    <property type="nucleotide sequence ID" value="NZ_JAEEGC010000060.1"/>
</dbReference>
<proteinExistence type="predicted"/>
<keyword evidence="1" id="KW-0413">Isomerase</keyword>
<dbReference type="AlphaFoldDB" id="A0A949TWR2"/>
<gene>
    <name evidence="2" type="ORF">I6U48_13530</name>
</gene>
<dbReference type="Pfam" id="PF01187">
    <property type="entry name" value="MIF"/>
    <property type="match status" value="1"/>
</dbReference>
<evidence type="ECO:0000256" key="1">
    <source>
        <dbReference type="ARBA" id="ARBA00023235"/>
    </source>
</evidence>
<dbReference type="PANTHER" id="PTHR11954:SF6">
    <property type="entry name" value="MACROPHAGE MIGRATION INHIBITORY FACTOR"/>
    <property type="match status" value="1"/>
</dbReference>
<accession>A0A949TWR2</accession>
<dbReference type="EMBL" id="JAEEGC010000060">
    <property type="protein sequence ID" value="MBV7273923.1"/>
    <property type="molecule type" value="Genomic_DNA"/>
</dbReference>
<protein>
    <submittedName>
        <fullName evidence="2">Tautomerase family protein</fullName>
    </submittedName>
</protein>